<dbReference type="AlphaFoldDB" id="A0A7X8SGQ3"/>
<dbReference type="RefSeq" id="WP_168880623.1">
    <property type="nucleotide sequence ID" value="NZ_JABAIL010000001.1"/>
</dbReference>
<dbReference type="InterPro" id="IPR011013">
    <property type="entry name" value="Gal_mutarotase_sf_dom"/>
</dbReference>
<dbReference type="InterPro" id="IPR008183">
    <property type="entry name" value="Aldose_1/G6P_1-epimerase"/>
</dbReference>
<sequence length="324" mass="37095">MKIIITSLLLLSILFGCETTKTSNDTTSIFQDTLQLKNDFLTVKVKTFGAELISIQSNQDQQEYLWQGDTISWQDHAIVQFPIVCNVKDDKYTFEGKEYEIMSHGFGRVSQYTVDILSDTSVILSIQSDENTKKMYPFDFTYAVSYTLINNKVNVSFDIKNSGSKEMFYSSGYHPGFNCPLDDNATFSDYQLSFEKEETIESLTLEKGMVTSQKRPFLNANSNFALTKKAFEQDVFILEKPSSKTVSINKINATEQDKSVVLTFGDVPYLGIWSPSNESPFVCIEPWFGLPDDEGDRVDFNEKKAIRHLQPNDKFQWDFAMEFR</sequence>
<evidence type="ECO:0000313" key="4">
    <source>
        <dbReference type="EMBL" id="NLR89940.1"/>
    </source>
</evidence>
<dbReference type="EMBL" id="JABAIL010000001">
    <property type="protein sequence ID" value="NLR89940.1"/>
    <property type="molecule type" value="Genomic_DNA"/>
</dbReference>
<comment type="subunit">
    <text evidence="2">Monomer.</text>
</comment>
<organism evidence="4 5">
    <name type="scientific">Flammeovirga agarivorans</name>
    <dbReference type="NCBI Taxonomy" id="2726742"/>
    <lineage>
        <taxon>Bacteria</taxon>
        <taxon>Pseudomonadati</taxon>
        <taxon>Bacteroidota</taxon>
        <taxon>Cytophagia</taxon>
        <taxon>Cytophagales</taxon>
        <taxon>Flammeovirgaceae</taxon>
        <taxon>Flammeovirga</taxon>
    </lineage>
</organism>
<evidence type="ECO:0000256" key="1">
    <source>
        <dbReference type="ARBA" id="ARBA00001913"/>
    </source>
</evidence>
<dbReference type="PANTHER" id="PTHR11122:SF13">
    <property type="entry name" value="GLUCOSE-6-PHOSPHATE 1-EPIMERASE"/>
    <property type="match status" value="1"/>
</dbReference>
<dbReference type="Proteomes" id="UP000585050">
    <property type="component" value="Unassembled WGS sequence"/>
</dbReference>
<evidence type="ECO:0000256" key="2">
    <source>
        <dbReference type="ARBA" id="ARBA00011245"/>
    </source>
</evidence>
<dbReference type="GO" id="GO:0005975">
    <property type="term" value="P:carbohydrate metabolic process"/>
    <property type="evidence" value="ECO:0007669"/>
    <property type="project" value="InterPro"/>
</dbReference>
<evidence type="ECO:0000313" key="5">
    <source>
        <dbReference type="Proteomes" id="UP000585050"/>
    </source>
</evidence>
<dbReference type="CDD" id="cd09024">
    <property type="entry name" value="Aldose_epim_lacX"/>
    <property type="match status" value="1"/>
</dbReference>
<dbReference type="Pfam" id="PF01263">
    <property type="entry name" value="Aldose_epim"/>
    <property type="match status" value="1"/>
</dbReference>
<dbReference type="InterPro" id="IPR014718">
    <property type="entry name" value="GH-type_carb-bd"/>
</dbReference>
<accession>A0A7X8SGQ3</accession>
<keyword evidence="5" id="KW-1185">Reference proteome</keyword>
<dbReference type="PROSITE" id="PS51257">
    <property type="entry name" value="PROKAR_LIPOPROTEIN"/>
    <property type="match status" value="1"/>
</dbReference>
<evidence type="ECO:0000256" key="3">
    <source>
        <dbReference type="ARBA" id="ARBA00022837"/>
    </source>
</evidence>
<dbReference type="GO" id="GO:0030246">
    <property type="term" value="F:carbohydrate binding"/>
    <property type="evidence" value="ECO:0007669"/>
    <property type="project" value="InterPro"/>
</dbReference>
<dbReference type="SUPFAM" id="SSF74650">
    <property type="entry name" value="Galactose mutarotase-like"/>
    <property type="match status" value="1"/>
</dbReference>
<protein>
    <submittedName>
        <fullName evidence="4">Aldose 1-epimerase family protein</fullName>
    </submittedName>
</protein>
<gene>
    <name evidence="4" type="ORF">HGP29_01925</name>
</gene>
<dbReference type="Gene3D" id="2.70.98.10">
    <property type="match status" value="1"/>
</dbReference>
<name>A0A7X8SGQ3_9BACT</name>
<dbReference type="GO" id="GO:0016853">
    <property type="term" value="F:isomerase activity"/>
    <property type="evidence" value="ECO:0007669"/>
    <property type="project" value="InterPro"/>
</dbReference>
<keyword evidence="3" id="KW-0106">Calcium</keyword>
<dbReference type="PANTHER" id="PTHR11122">
    <property type="entry name" value="APOSPORY-ASSOCIATED PROTEIN C-RELATED"/>
    <property type="match status" value="1"/>
</dbReference>
<proteinExistence type="predicted"/>
<comment type="caution">
    <text evidence="4">The sequence shown here is derived from an EMBL/GenBank/DDBJ whole genome shotgun (WGS) entry which is preliminary data.</text>
</comment>
<dbReference type="InterPro" id="IPR037481">
    <property type="entry name" value="LacX"/>
</dbReference>
<comment type="cofactor">
    <cofactor evidence="1">
        <name>Ca(2+)</name>
        <dbReference type="ChEBI" id="CHEBI:29108"/>
    </cofactor>
</comment>
<reference evidence="4 5" key="1">
    <citation type="submission" date="2020-04" db="EMBL/GenBank/DDBJ databases">
        <title>Flammeovirga sp. SR4, a novel species isolated from seawater.</title>
        <authorList>
            <person name="Wang X."/>
        </authorList>
    </citation>
    <scope>NUCLEOTIDE SEQUENCE [LARGE SCALE GENOMIC DNA]</scope>
    <source>
        <strain evidence="4 5">SR4</strain>
    </source>
</reference>